<dbReference type="GO" id="GO:0005829">
    <property type="term" value="C:cytosol"/>
    <property type="evidence" value="ECO:0007669"/>
    <property type="project" value="TreeGrafter"/>
</dbReference>
<accession>J9G308</accession>
<keyword evidence="1" id="KW-0902">Two-component regulatory system</keyword>
<dbReference type="SMART" id="SM00448">
    <property type="entry name" value="REC"/>
    <property type="match status" value="1"/>
</dbReference>
<dbReference type="InterPro" id="IPR039420">
    <property type="entry name" value="WalR-like"/>
</dbReference>
<dbReference type="AlphaFoldDB" id="J9G308"/>
<keyword evidence="4" id="KW-0804">Transcription</keyword>
<evidence type="ECO:0000256" key="3">
    <source>
        <dbReference type="ARBA" id="ARBA00023125"/>
    </source>
</evidence>
<dbReference type="PANTHER" id="PTHR48111:SF22">
    <property type="entry name" value="REGULATOR OF RPOS"/>
    <property type="match status" value="1"/>
</dbReference>
<dbReference type="SUPFAM" id="SSF52172">
    <property type="entry name" value="CheY-like"/>
    <property type="match status" value="1"/>
</dbReference>
<dbReference type="InterPro" id="IPR011006">
    <property type="entry name" value="CheY-like_superfamily"/>
</dbReference>
<evidence type="ECO:0000259" key="5">
    <source>
        <dbReference type="PROSITE" id="PS50110"/>
    </source>
</evidence>
<dbReference type="PROSITE" id="PS50110">
    <property type="entry name" value="RESPONSE_REGULATORY"/>
    <property type="match status" value="1"/>
</dbReference>
<name>J9G308_9ZZZZ</name>
<keyword evidence="2" id="KW-0805">Transcription regulation</keyword>
<protein>
    <submittedName>
        <fullName evidence="6">Two-component system response regulator</fullName>
    </submittedName>
</protein>
<gene>
    <name evidence="6" type="ORF">EVA_15706</name>
</gene>
<dbReference type="PANTHER" id="PTHR48111">
    <property type="entry name" value="REGULATOR OF RPOS"/>
    <property type="match status" value="1"/>
</dbReference>
<sequence length="160" mass="17759">MNKENQTIWIVEDEENIRDFLLCGLTDYGYQVSTFDNGLAAWQQVEEQGCLPQLMLLDIKMPGMDGLELCSRIRSRFGYAMPILMLTALGTTEDIVAGLHAGADDYVVKPFSFAEVVARIASALRRCAVAPGRRGRSSPITTCRWTSRRTRLIGANAVLT</sequence>
<dbReference type="GO" id="GO:0006355">
    <property type="term" value="P:regulation of DNA-templated transcription"/>
    <property type="evidence" value="ECO:0007669"/>
    <property type="project" value="TreeGrafter"/>
</dbReference>
<reference evidence="6" key="1">
    <citation type="journal article" date="2012" name="PLoS ONE">
        <title>Gene sets for utilization of primary and secondary nutrition supplies in the distal gut of endangered iberian lynx.</title>
        <authorList>
            <person name="Alcaide M."/>
            <person name="Messina E."/>
            <person name="Richter M."/>
            <person name="Bargiela R."/>
            <person name="Peplies J."/>
            <person name="Huws S.A."/>
            <person name="Newbold C.J."/>
            <person name="Golyshin P.N."/>
            <person name="Simon M.A."/>
            <person name="Lopez G."/>
            <person name="Yakimov M.M."/>
            <person name="Ferrer M."/>
        </authorList>
    </citation>
    <scope>NUCLEOTIDE SEQUENCE</scope>
</reference>
<proteinExistence type="predicted"/>
<organism evidence="6">
    <name type="scientific">gut metagenome</name>
    <dbReference type="NCBI Taxonomy" id="749906"/>
    <lineage>
        <taxon>unclassified sequences</taxon>
        <taxon>metagenomes</taxon>
        <taxon>organismal metagenomes</taxon>
    </lineage>
</organism>
<dbReference type="InterPro" id="IPR001789">
    <property type="entry name" value="Sig_transdc_resp-reg_receiver"/>
</dbReference>
<dbReference type="GO" id="GO:0032993">
    <property type="term" value="C:protein-DNA complex"/>
    <property type="evidence" value="ECO:0007669"/>
    <property type="project" value="TreeGrafter"/>
</dbReference>
<dbReference type="CDD" id="cd17574">
    <property type="entry name" value="REC_OmpR"/>
    <property type="match status" value="1"/>
</dbReference>
<evidence type="ECO:0000256" key="1">
    <source>
        <dbReference type="ARBA" id="ARBA00023012"/>
    </source>
</evidence>
<feature type="domain" description="Response regulatory" evidence="5">
    <location>
        <begin position="7"/>
        <end position="124"/>
    </location>
</feature>
<dbReference type="Pfam" id="PF00072">
    <property type="entry name" value="Response_reg"/>
    <property type="match status" value="1"/>
</dbReference>
<dbReference type="GO" id="GO:0000976">
    <property type="term" value="F:transcription cis-regulatory region binding"/>
    <property type="evidence" value="ECO:0007669"/>
    <property type="project" value="TreeGrafter"/>
</dbReference>
<dbReference type="EMBL" id="AMCI01005410">
    <property type="protein sequence ID" value="EJW96192.1"/>
    <property type="molecule type" value="Genomic_DNA"/>
</dbReference>
<keyword evidence="3" id="KW-0238">DNA-binding</keyword>
<dbReference type="GO" id="GO:0000156">
    <property type="term" value="F:phosphorelay response regulator activity"/>
    <property type="evidence" value="ECO:0007669"/>
    <property type="project" value="TreeGrafter"/>
</dbReference>
<evidence type="ECO:0000313" key="6">
    <source>
        <dbReference type="EMBL" id="EJW96192.1"/>
    </source>
</evidence>
<evidence type="ECO:0000256" key="2">
    <source>
        <dbReference type="ARBA" id="ARBA00023015"/>
    </source>
</evidence>
<comment type="caution">
    <text evidence="6">The sequence shown here is derived from an EMBL/GenBank/DDBJ whole genome shotgun (WGS) entry which is preliminary data.</text>
</comment>
<evidence type="ECO:0000256" key="4">
    <source>
        <dbReference type="ARBA" id="ARBA00023163"/>
    </source>
</evidence>
<dbReference type="Gene3D" id="3.40.50.2300">
    <property type="match status" value="1"/>
</dbReference>